<dbReference type="EMBL" id="GGEC01014065">
    <property type="protein sequence ID" value="MBW94548.1"/>
    <property type="molecule type" value="Transcribed_RNA"/>
</dbReference>
<name>A0A2P2JM60_RHIMU</name>
<proteinExistence type="predicted"/>
<keyword evidence="1" id="KW-0031">Aminopeptidase</keyword>
<organism evidence="1">
    <name type="scientific">Rhizophora mucronata</name>
    <name type="common">Asiatic mangrove</name>
    <dbReference type="NCBI Taxonomy" id="61149"/>
    <lineage>
        <taxon>Eukaryota</taxon>
        <taxon>Viridiplantae</taxon>
        <taxon>Streptophyta</taxon>
        <taxon>Embryophyta</taxon>
        <taxon>Tracheophyta</taxon>
        <taxon>Spermatophyta</taxon>
        <taxon>Magnoliopsida</taxon>
        <taxon>eudicotyledons</taxon>
        <taxon>Gunneridae</taxon>
        <taxon>Pentapetalae</taxon>
        <taxon>rosids</taxon>
        <taxon>fabids</taxon>
        <taxon>Malpighiales</taxon>
        <taxon>Rhizophoraceae</taxon>
        <taxon>Rhizophora</taxon>
    </lineage>
</organism>
<keyword evidence="1" id="KW-0378">Hydrolase</keyword>
<dbReference type="AlphaFoldDB" id="A0A2P2JM60"/>
<protein>
    <submittedName>
        <fullName evidence="1">Methionine aminopeptidase 1</fullName>
    </submittedName>
</protein>
<reference evidence="1" key="1">
    <citation type="submission" date="2018-02" db="EMBL/GenBank/DDBJ databases">
        <title>Rhizophora mucronata_Transcriptome.</title>
        <authorList>
            <person name="Meera S.P."/>
            <person name="Sreeshan A."/>
            <person name="Augustine A."/>
        </authorList>
    </citation>
    <scope>NUCLEOTIDE SEQUENCE</scope>
    <source>
        <tissue evidence="1">Leaf</tissue>
    </source>
</reference>
<sequence>MEYGPYTMPNKTLHHTITIFFSMLTNSLSNLLEASPIFANSYTFLQALFSHLHKIFTW</sequence>
<dbReference type="GO" id="GO:0004177">
    <property type="term" value="F:aminopeptidase activity"/>
    <property type="evidence" value="ECO:0007669"/>
    <property type="project" value="UniProtKB-KW"/>
</dbReference>
<accession>A0A2P2JM60</accession>
<evidence type="ECO:0000313" key="1">
    <source>
        <dbReference type="EMBL" id="MBW94548.1"/>
    </source>
</evidence>
<keyword evidence="1" id="KW-0645">Protease</keyword>